<proteinExistence type="predicted"/>
<dbReference type="Proteomes" id="UP001556367">
    <property type="component" value="Unassembled WGS sequence"/>
</dbReference>
<organism evidence="2 3">
    <name type="scientific">Hohenbuehelia grisea</name>
    <dbReference type="NCBI Taxonomy" id="104357"/>
    <lineage>
        <taxon>Eukaryota</taxon>
        <taxon>Fungi</taxon>
        <taxon>Dikarya</taxon>
        <taxon>Basidiomycota</taxon>
        <taxon>Agaricomycotina</taxon>
        <taxon>Agaricomycetes</taxon>
        <taxon>Agaricomycetidae</taxon>
        <taxon>Agaricales</taxon>
        <taxon>Pleurotineae</taxon>
        <taxon>Pleurotaceae</taxon>
        <taxon>Hohenbuehelia</taxon>
    </lineage>
</organism>
<feature type="region of interest" description="Disordered" evidence="1">
    <location>
        <begin position="284"/>
        <end position="333"/>
    </location>
</feature>
<reference evidence="3" key="1">
    <citation type="submission" date="2024-06" db="EMBL/GenBank/DDBJ databases">
        <title>Multi-omics analyses provide insights into the biosynthesis of the anticancer antibiotic pleurotin in Hohenbuehelia grisea.</title>
        <authorList>
            <person name="Weaver J.A."/>
            <person name="Alberti F."/>
        </authorList>
    </citation>
    <scope>NUCLEOTIDE SEQUENCE [LARGE SCALE GENOMIC DNA]</scope>
    <source>
        <strain evidence="3">T-177</strain>
    </source>
</reference>
<sequence>MASSDNFSLRSDFSWATSDSLFSRRIAPASTFITGRVYSVQETIQRSLFELMDECGSMFSSKPQKTTTAIATLRSRLDRGKPRPCVLVNDKRARRKICLMATFEGTDDLSKLPLALQSFLAPVAPTVPLENPAFGNFQVSTQPEWTHKTRQWLIVVPYKCDEPLYSFRRRPGAGGEATDFHLPKADVAWITTAHEAKLREFKEKCRQDPVFRSRCFREYEEQIKDVNNRSCTSLAHGSVRTRASARSNRHSMPNQHPPGHSADTASSWRRHSRVVSVPSASVLAQPSAPSLSGPNFFTDFPSDLSPSSGESSAQVIDKEPSNGPGLRSSSLPWRSRRLSRPASCFDSSCCFTVSEDIEDESSTDEELPVTPDANISGLPEDDTTAVVSAGLSNIDLQLQTSQVKAKVSDDHCISGSAPSPAEDSKSLLFETAPRRNRKLFKRLPKMPSFSLGPKRA</sequence>
<feature type="region of interest" description="Disordered" evidence="1">
    <location>
        <begin position="237"/>
        <end position="271"/>
    </location>
</feature>
<accession>A0ABR3JTQ6</accession>
<gene>
    <name evidence="2" type="ORF">HGRIS_000667</name>
</gene>
<evidence type="ECO:0000256" key="1">
    <source>
        <dbReference type="SAM" id="MobiDB-lite"/>
    </source>
</evidence>
<evidence type="ECO:0000313" key="3">
    <source>
        <dbReference type="Proteomes" id="UP001556367"/>
    </source>
</evidence>
<evidence type="ECO:0000313" key="2">
    <source>
        <dbReference type="EMBL" id="KAL0958526.1"/>
    </source>
</evidence>
<protein>
    <submittedName>
        <fullName evidence="2">Uncharacterized protein</fullName>
    </submittedName>
</protein>
<dbReference type="EMBL" id="JASNQZ010000004">
    <property type="protein sequence ID" value="KAL0958526.1"/>
    <property type="molecule type" value="Genomic_DNA"/>
</dbReference>
<comment type="caution">
    <text evidence="2">The sequence shown here is derived from an EMBL/GenBank/DDBJ whole genome shotgun (WGS) entry which is preliminary data.</text>
</comment>
<feature type="compositionally biased region" description="Polar residues" evidence="1">
    <location>
        <begin position="244"/>
        <end position="254"/>
    </location>
</feature>
<feature type="compositionally biased region" description="Low complexity" evidence="1">
    <location>
        <begin position="324"/>
        <end position="333"/>
    </location>
</feature>
<name>A0ABR3JTQ6_9AGAR</name>
<feature type="compositionally biased region" description="Low complexity" evidence="1">
    <location>
        <begin position="302"/>
        <end position="312"/>
    </location>
</feature>
<keyword evidence="3" id="KW-1185">Reference proteome</keyword>